<proteinExistence type="predicted"/>
<feature type="compositionally biased region" description="Polar residues" evidence="1">
    <location>
        <begin position="7"/>
        <end position="17"/>
    </location>
</feature>
<feature type="region of interest" description="Disordered" evidence="1">
    <location>
        <begin position="1"/>
        <end position="26"/>
    </location>
</feature>
<gene>
    <name evidence="2" type="ORF">TNCT_418821</name>
</gene>
<name>A0A8X6GBW7_TRICU</name>
<keyword evidence="3" id="KW-1185">Reference proteome</keyword>
<evidence type="ECO:0000313" key="3">
    <source>
        <dbReference type="Proteomes" id="UP000887116"/>
    </source>
</evidence>
<dbReference type="AlphaFoldDB" id="A0A8X6GBW7"/>
<sequence>MTDAEAQEQTLPIQSHPNWKIASHADCSKEDGDEEIRKAKLLSGLLHSSQQSTYQVILYYSETKLQKPLARTPLRD</sequence>
<reference evidence="2" key="1">
    <citation type="submission" date="2020-07" db="EMBL/GenBank/DDBJ databases">
        <title>Multicomponent nature underlies the extraordinary mechanical properties of spider dragline silk.</title>
        <authorList>
            <person name="Kono N."/>
            <person name="Nakamura H."/>
            <person name="Mori M."/>
            <person name="Yoshida Y."/>
            <person name="Ohtoshi R."/>
            <person name="Malay A.D."/>
            <person name="Moran D.A.P."/>
            <person name="Tomita M."/>
            <person name="Numata K."/>
            <person name="Arakawa K."/>
        </authorList>
    </citation>
    <scope>NUCLEOTIDE SEQUENCE</scope>
</reference>
<evidence type="ECO:0000256" key="1">
    <source>
        <dbReference type="SAM" id="MobiDB-lite"/>
    </source>
</evidence>
<dbReference type="Proteomes" id="UP000887116">
    <property type="component" value="Unassembled WGS sequence"/>
</dbReference>
<dbReference type="EMBL" id="BMAO01015030">
    <property type="protein sequence ID" value="GFQ98834.1"/>
    <property type="molecule type" value="Genomic_DNA"/>
</dbReference>
<organism evidence="2 3">
    <name type="scientific">Trichonephila clavata</name>
    <name type="common">Joro spider</name>
    <name type="synonym">Nephila clavata</name>
    <dbReference type="NCBI Taxonomy" id="2740835"/>
    <lineage>
        <taxon>Eukaryota</taxon>
        <taxon>Metazoa</taxon>
        <taxon>Ecdysozoa</taxon>
        <taxon>Arthropoda</taxon>
        <taxon>Chelicerata</taxon>
        <taxon>Arachnida</taxon>
        <taxon>Araneae</taxon>
        <taxon>Araneomorphae</taxon>
        <taxon>Entelegynae</taxon>
        <taxon>Araneoidea</taxon>
        <taxon>Nephilidae</taxon>
        <taxon>Trichonephila</taxon>
    </lineage>
</organism>
<accession>A0A8X6GBW7</accession>
<comment type="caution">
    <text evidence="2">The sequence shown here is derived from an EMBL/GenBank/DDBJ whole genome shotgun (WGS) entry which is preliminary data.</text>
</comment>
<protein>
    <submittedName>
        <fullName evidence="2">Uncharacterized protein</fullName>
    </submittedName>
</protein>
<evidence type="ECO:0000313" key="2">
    <source>
        <dbReference type="EMBL" id="GFQ98834.1"/>
    </source>
</evidence>